<reference evidence="5" key="1">
    <citation type="journal article" date="2014" name="Int. J. Syst. Evol. Microbiol.">
        <title>Complete genome sequence of Corynebacterium casei LMG S-19264T (=DSM 44701T), isolated from a smear-ripened cheese.</title>
        <authorList>
            <consortium name="US DOE Joint Genome Institute (JGI-PGF)"/>
            <person name="Walter F."/>
            <person name="Albersmeier A."/>
            <person name="Kalinowski J."/>
            <person name="Ruckert C."/>
        </authorList>
    </citation>
    <scope>NUCLEOTIDE SEQUENCE</scope>
    <source>
        <strain evidence="5">CGMCC 1.12785</strain>
    </source>
</reference>
<dbReference type="InterPro" id="IPR008995">
    <property type="entry name" value="Mo/tungstate-bd_C_term_dom"/>
</dbReference>
<dbReference type="EMBL" id="BMFY01000023">
    <property type="protein sequence ID" value="GGA28204.1"/>
    <property type="molecule type" value="Genomic_DNA"/>
</dbReference>
<dbReference type="InterPro" id="IPR003593">
    <property type="entry name" value="AAA+_ATPase"/>
</dbReference>
<comment type="caution">
    <text evidence="5">The sequence shown here is derived from an EMBL/GenBank/DDBJ whole genome shotgun (WGS) entry which is preliminary data.</text>
</comment>
<dbReference type="GO" id="GO:0043190">
    <property type="term" value="C:ATP-binding cassette (ABC) transporter complex"/>
    <property type="evidence" value="ECO:0007669"/>
    <property type="project" value="InterPro"/>
</dbReference>
<evidence type="ECO:0000313" key="6">
    <source>
        <dbReference type="Proteomes" id="UP000616114"/>
    </source>
</evidence>
<evidence type="ECO:0000259" key="4">
    <source>
        <dbReference type="PROSITE" id="PS50893"/>
    </source>
</evidence>
<dbReference type="Pfam" id="PF08402">
    <property type="entry name" value="TOBE_2"/>
    <property type="match status" value="1"/>
</dbReference>
<dbReference type="GO" id="GO:0016887">
    <property type="term" value="F:ATP hydrolysis activity"/>
    <property type="evidence" value="ECO:0007669"/>
    <property type="project" value="InterPro"/>
</dbReference>
<keyword evidence="3" id="KW-0067">ATP-binding</keyword>
<dbReference type="SUPFAM" id="SSF52540">
    <property type="entry name" value="P-loop containing nucleoside triphosphate hydrolases"/>
    <property type="match status" value="1"/>
</dbReference>
<evidence type="ECO:0000313" key="5">
    <source>
        <dbReference type="EMBL" id="GGA28204.1"/>
    </source>
</evidence>
<dbReference type="InterPro" id="IPR017871">
    <property type="entry name" value="ABC_transporter-like_CS"/>
</dbReference>
<dbReference type="GO" id="GO:0022857">
    <property type="term" value="F:transmembrane transporter activity"/>
    <property type="evidence" value="ECO:0007669"/>
    <property type="project" value="InterPro"/>
</dbReference>
<dbReference type="PROSITE" id="PS00211">
    <property type="entry name" value="ABC_TRANSPORTER_1"/>
    <property type="match status" value="1"/>
</dbReference>
<dbReference type="PANTHER" id="PTHR42781:SF4">
    <property type="entry name" value="SPERMIDINE_PUTRESCINE IMPORT ATP-BINDING PROTEIN POTA"/>
    <property type="match status" value="1"/>
</dbReference>
<protein>
    <submittedName>
        <fullName evidence="5">Polyamine-transporting ATPase</fullName>
    </submittedName>
</protein>
<evidence type="ECO:0000256" key="3">
    <source>
        <dbReference type="ARBA" id="ARBA00022840"/>
    </source>
</evidence>
<dbReference type="Gene3D" id="3.40.50.300">
    <property type="entry name" value="P-loop containing nucleotide triphosphate hydrolases"/>
    <property type="match status" value="1"/>
</dbReference>
<dbReference type="FunFam" id="3.40.50.300:FF:000133">
    <property type="entry name" value="Spermidine/putrescine import ATP-binding protein PotA"/>
    <property type="match status" value="1"/>
</dbReference>
<keyword evidence="1" id="KW-0813">Transport</keyword>
<dbReference type="InterPro" id="IPR050093">
    <property type="entry name" value="ABC_SmlMolc_Importer"/>
</dbReference>
<feature type="domain" description="ABC transporter" evidence="4">
    <location>
        <begin position="21"/>
        <end position="251"/>
    </location>
</feature>
<dbReference type="PANTHER" id="PTHR42781">
    <property type="entry name" value="SPERMIDINE/PUTRESCINE IMPORT ATP-BINDING PROTEIN POTA"/>
    <property type="match status" value="1"/>
</dbReference>
<gene>
    <name evidence="5" type="ORF">GCM10011333_33720</name>
</gene>
<dbReference type="InterPro" id="IPR013611">
    <property type="entry name" value="Transp-assoc_OB_typ2"/>
</dbReference>
<reference evidence="5" key="2">
    <citation type="submission" date="2020-09" db="EMBL/GenBank/DDBJ databases">
        <authorList>
            <person name="Sun Q."/>
            <person name="Zhou Y."/>
        </authorList>
    </citation>
    <scope>NUCLEOTIDE SEQUENCE</scope>
    <source>
        <strain evidence="5">CGMCC 1.12785</strain>
    </source>
</reference>
<dbReference type="InterPro" id="IPR027417">
    <property type="entry name" value="P-loop_NTPase"/>
</dbReference>
<sequence>MSTPTMTDTHTTTGADAVPSLRIRGLSKTFGETEVLTSIDLDVKKGEFLTLLGPSGSGKTTLLRIIAGFETASGGELLLDGTDISVLKPSERKLGMVFQNYALFPHLTVAENIAYGLKVRKYDRGALRRRVDHMLEVVGLGHLAARKPTQLSGGQQQRVALARALAYEPEILLMDEPLGALDRSLRLQMEQEIKQVHRETGTTVIYVTHDQEEALVLSDRVAIMNQGVFAGLDTPMNLFTRPENSFVARFFSDSNVLDATLADGLLQIAGQEIPVESPLHGDVKVAVRPARAALSTAADPATGEGPALRLPAVVHEAHLLGETEQIGLRREDGTPFTVRRPVGSGGPVHEGDQATIIVPPAGMTVMAD</sequence>
<keyword evidence="6" id="KW-1185">Reference proteome</keyword>
<dbReference type="PROSITE" id="PS50893">
    <property type="entry name" value="ABC_TRANSPORTER_2"/>
    <property type="match status" value="1"/>
</dbReference>
<evidence type="ECO:0000256" key="2">
    <source>
        <dbReference type="ARBA" id="ARBA00022741"/>
    </source>
</evidence>
<dbReference type="InterPro" id="IPR003439">
    <property type="entry name" value="ABC_transporter-like_ATP-bd"/>
</dbReference>
<dbReference type="Pfam" id="PF00005">
    <property type="entry name" value="ABC_tran"/>
    <property type="match status" value="1"/>
</dbReference>
<dbReference type="RefSeq" id="WP_188552038.1">
    <property type="nucleotide sequence ID" value="NZ_BMFY01000023.1"/>
</dbReference>
<dbReference type="AlphaFoldDB" id="A0A8J2U144"/>
<organism evidence="5 6">
    <name type="scientific">Sediminivirga luteola</name>
    <dbReference type="NCBI Taxonomy" id="1774748"/>
    <lineage>
        <taxon>Bacteria</taxon>
        <taxon>Bacillati</taxon>
        <taxon>Actinomycetota</taxon>
        <taxon>Actinomycetes</taxon>
        <taxon>Micrococcales</taxon>
        <taxon>Brevibacteriaceae</taxon>
        <taxon>Sediminivirga</taxon>
    </lineage>
</organism>
<accession>A0A8J2U144</accession>
<evidence type="ECO:0000256" key="1">
    <source>
        <dbReference type="ARBA" id="ARBA00022448"/>
    </source>
</evidence>
<name>A0A8J2U144_9MICO</name>
<proteinExistence type="predicted"/>
<dbReference type="SUPFAM" id="SSF50331">
    <property type="entry name" value="MOP-like"/>
    <property type="match status" value="1"/>
</dbReference>
<dbReference type="Proteomes" id="UP000616114">
    <property type="component" value="Unassembled WGS sequence"/>
</dbReference>
<dbReference type="SMART" id="SM00382">
    <property type="entry name" value="AAA"/>
    <property type="match status" value="1"/>
</dbReference>
<dbReference type="GO" id="GO:0005524">
    <property type="term" value="F:ATP binding"/>
    <property type="evidence" value="ECO:0007669"/>
    <property type="project" value="UniProtKB-KW"/>
</dbReference>
<keyword evidence="2" id="KW-0547">Nucleotide-binding</keyword>